<reference evidence="2" key="1">
    <citation type="journal article" date="2017" name="Biotechnol. Biofuels">
        <title>Evaluation of environmental bacterial communities as a factor affecting the growth of duckweed Lemna minor.</title>
        <authorList>
            <person name="Ishizawa H."/>
            <person name="Kuroda M."/>
            <person name="Morikawa M."/>
            <person name="Ike M."/>
        </authorList>
    </citation>
    <scope>NUCLEOTIDE SEQUENCE [LARGE SCALE GENOMIC DNA]</scope>
    <source>
        <strain evidence="2">H3</strain>
    </source>
</reference>
<dbReference type="EMBL" id="AP018823">
    <property type="protein sequence ID" value="BBF84853.1"/>
    <property type="molecule type" value="Genomic_DNA"/>
</dbReference>
<reference evidence="2" key="3">
    <citation type="journal article" date="2017" name="Plant Physiol. Biochem.">
        <title>Differential oxidative and antioxidative response of duckweed Lemna minor toward plant growth promoting/inhibiting bacteria.</title>
        <authorList>
            <person name="Ishizawa H."/>
            <person name="Kuroda M."/>
            <person name="Morikawa M."/>
            <person name="Ike M."/>
        </authorList>
    </citation>
    <scope>NUCLEOTIDE SEQUENCE [LARGE SCALE GENOMIC DNA]</scope>
    <source>
        <strain evidence="2">H3</strain>
    </source>
</reference>
<protein>
    <submittedName>
        <fullName evidence="1">Uncharacterized protein</fullName>
    </submittedName>
</protein>
<dbReference type="AlphaFoldDB" id="A0A3G9GDH6"/>
<reference evidence="1 2" key="2">
    <citation type="journal article" date="2017" name="Genome Announc.">
        <title>Draft genome sequence of Aquitalea magnusonii strain H3, a plant growth-promoting bacterium of duckweed Lemna minor.</title>
        <authorList>
            <person name="Ishizawa H."/>
            <person name="Kuroda M."/>
            <person name="Ike M."/>
        </authorList>
    </citation>
    <scope>NUCLEOTIDE SEQUENCE [LARGE SCALE GENOMIC DNA]</scope>
    <source>
        <strain evidence="1 2">H3</strain>
    </source>
</reference>
<keyword evidence="2" id="KW-1185">Reference proteome</keyword>
<gene>
    <name evidence="1" type="ORF">DLM_1229</name>
</gene>
<name>A0A3G9GDH6_9NEIS</name>
<sequence length="64" mass="7159">MPIPDDLHIQEAATLERKAFAAMESGHLAFRQGKISAMELFLLADKWELAEEALRCLEKTAQSS</sequence>
<dbReference type="Proteomes" id="UP000198290">
    <property type="component" value="Chromosome"/>
</dbReference>
<dbReference type="RefSeq" id="WP_089085442.1">
    <property type="nucleotide sequence ID" value="NZ_AP018823.1"/>
</dbReference>
<evidence type="ECO:0000313" key="2">
    <source>
        <dbReference type="Proteomes" id="UP000198290"/>
    </source>
</evidence>
<accession>A0A3G9GDH6</accession>
<dbReference type="KEGG" id="amah:DLM_1229"/>
<evidence type="ECO:0000313" key="1">
    <source>
        <dbReference type="EMBL" id="BBF84853.1"/>
    </source>
</evidence>
<proteinExistence type="predicted"/>
<organism evidence="1 2">
    <name type="scientific">Aquitalea magnusonii</name>
    <dbReference type="NCBI Taxonomy" id="332411"/>
    <lineage>
        <taxon>Bacteria</taxon>
        <taxon>Pseudomonadati</taxon>
        <taxon>Pseudomonadota</taxon>
        <taxon>Betaproteobacteria</taxon>
        <taxon>Neisseriales</taxon>
        <taxon>Chromobacteriaceae</taxon>
        <taxon>Aquitalea</taxon>
    </lineage>
</organism>